<proteinExistence type="predicted"/>
<name>A0A2U3NF52_9MYCO</name>
<feature type="transmembrane region" description="Helical" evidence="1">
    <location>
        <begin position="12"/>
        <end position="31"/>
    </location>
</feature>
<evidence type="ECO:0000313" key="2">
    <source>
        <dbReference type="EMBL" id="SPM30132.1"/>
    </source>
</evidence>
<reference evidence="2 3" key="1">
    <citation type="submission" date="2017-01" db="EMBL/GenBank/DDBJ databases">
        <authorList>
            <consortium name="Urmite Genomes"/>
        </authorList>
    </citation>
    <scope>NUCLEOTIDE SEQUENCE [LARGE SCALE GENOMIC DNA]</scope>
    <source>
        <strain evidence="2 3">AB308</strain>
    </source>
</reference>
<protein>
    <submittedName>
        <fullName evidence="2">Uncharacterized protein</fullName>
    </submittedName>
</protein>
<organism evidence="2 3">
    <name type="scientific">Mycobacterium terramassiliense</name>
    <dbReference type="NCBI Taxonomy" id="1841859"/>
    <lineage>
        <taxon>Bacteria</taxon>
        <taxon>Bacillati</taxon>
        <taxon>Actinomycetota</taxon>
        <taxon>Actinomycetes</taxon>
        <taxon>Mycobacteriales</taxon>
        <taxon>Mycobacteriaceae</taxon>
        <taxon>Mycobacterium</taxon>
    </lineage>
</organism>
<keyword evidence="3" id="KW-1185">Reference proteome</keyword>
<keyword evidence="1" id="KW-0472">Membrane</keyword>
<evidence type="ECO:0000313" key="3">
    <source>
        <dbReference type="Proteomes" id="UP000241595"/>
    </source>
</evidence>
<feature type="transmembrane region" description="Helical" evidence="1">
    <location>
        <begin position="43"/>
        <end position="69"/>
    </location>
</feature>
<dbReference type="EMBL" id="FTRV01000015">
    <property type="protein sequence ID" value="SPM30132.1"/>
    <property type="molecule type" value="Genomic_DNA"/>
</dbReference>
<accession>A0A2U3NF52</accession>
<keyword evidence="1" id="KW-0812">Transmembrane</keyword>
<sequence>VTSRELAAQFGYLVALFGVGAVGLVCLITGLRARSRARRRRRVVSATPLIIVGVVMLNLGGLGIAGSLVKAYYLSPFDTDKSMRVGQCVDQNTFLATRFGSYPGNSCANPVNTYELAFRGAPSATCPDGKRDRSIYNRYTDNYTIMCFALNLKQGRCYQLANGAETLTMTLGDCGKPQPMQAKVVQRIDGSTDTTRCRPEDRSIAYPAPPRVYCLAPTGS</sequence>
<evidence type="ECO:0000256" key="1">
    <source>
        <dbReference type="SAM" id="Phobius"/>
    </source>
</evidence>
<dbReference type="Proteomes" id="UP000241595">
    <property type="component" value="Unassembled WGS sequence"/>
</dbReference>
<dbReference type="AlphaFoldDB" id="A0A2U3NF52"/>
<keyword evidence="1" id="KW-1133">Transmembrane helix</keyword>
<gene>
    <name evidence="2" type="ORF">MTAB308_3634</name>
</gene>
<feature type="non-terminal residue" evidence="2">
    <location>
        <position position="1"/>
    </location>
</feature>
<dbReference type="STRING" id="1841859.GCA_900157385_03635"/>